<name>A0A3B0SS31_9ZZZZ</name>
<evidence type="ECO:0000256" key="1">
    <source>
        <dbReference type="SAM" id="MobiDB-lite"/>
    </source>
</evidence>
<feature type="non-terminal residue" evidence="2">
    <location>
        <position position="24"/>
    </location>
</feature>
<dbReference type="AlphaFoldDB" id="A0A3B0SS31"/>
<gene>
    <name evidence="2" type="ORF">MNBD_ACTINO01-1282</name>
</gene>
<accession>A0A3B0SS31</accession>
<feature type="compositionally biased region" description="Basic residues" evidence="1">
    <location>
        <begin position="8"/>
        <end position="17"/>
    </location>
</feature>
<reference evidence="2" key="1">
    <citation type="submission" date="2018-06" db="EMBL/GenBank/DDBJ databases">
        <authorList>
            <person name="Zhirakovskaya E."/>
        </authorList>
    </citation>
    <scope>NUCLEOTIDE SEQUENCE</scope>
</reference>
<dbReference type="EMBL" id="UOEI01000594">
    <property type="protein sequence ID" value="VAW08308.1"/>
    <property type="molecule type" value="Genomic_DNA"/>
</dbReference>
<proteinExistence type="predicted"/>
<organism evidence="2">
    <name type="scientific">hydrothermal vent metagenome</name>
    <dbReference type="NCBI Taxonomy" id="652676"/>
    <lineage>
        <taxon>unclassified sequences</taxon>
        <taxon>metagenomes</taxon>
        <taxon>ecological metagenomes</taxon>
    </lineage>
</organism>
<feature type="region of interest" description="Disordered" evidence="1">
    <location>
        <begin position="1"/>
        <end position="24"/>
    </location>
</feature>
<sequence>MSDILKASRPKGRSRRPKTYDEDR</sequence>
<evidence type="ECO:0000313" key="2">
    <source>
        <dbReference type="EMBL" id="VAW08308.1"/>
    </source>
</evidence>
<protein>
    <submittedName>
        <fullName evidence="2">Uncharacterized protein</fullName>
    </submittedName>
</protein>